<accession>A0A8J2KHD3</accession>
<dbReference type="EMBL" id="CAJVCH010128697">
    <property type="protein sequence ID" value="CAG7725936.1"/>
    <property type="molecule type" value="Genomic_DNA"/>
</dbReference>
<gene>
    <name evidence="2" type="ORF">AFUS01_LOCUS14873</name>
</gene>
<feature type="region of interest" description="Disordered" evidence="1">
    <location>
        <begin position="97"/>
        <end position="201"/>
    </location>
</feature>
<protein>
    <submittedName>
        <fullName evidence="2">Uncharacterized protein</fullName>
    </submittedName>
</protein>
<keyword evidence="3" id="KW-1185">Reference proteome</keyword>
<comment type="caution">
    <text evidence="2">The sequence shown here is derived from an EMBL/GenBank/DDBJ whole genome shotgun (WGS) entry which is preliminary data.</text>
</comment>
<evidence type="ECO:0000256" key="1">
    <source>
        <dbReference type="SAM" id="MobiDB-lite"/>
    </source>
</evidence>
<evidence type="ECO:0000313" key="3">
    <source>
        <dbReference type="Proteomes" id="UP000708208"/>
    </source>
</evidence>
<organism evidence="2 3">
    <name type="scientific">Allacma fusca</name>
    <dbReference type="NCBI Taxonomy" id="39272"/>
    <lineage>
        <taxon>Eukaryota</taxon>
        <taxon>Metazoa</taxon>
        <taxon>Ecdysozoa</taxon>
        <taxon>Arthropoda</taxon>
        <taxon>Hexapoda</taxon>
        <taxon>Collembola</taxon>
        <taxon>Symphypleona</taxon>
        <taxon>Sminthuridae</taxon>
        <taxon>Allacma</taxon>
    </lineage>
</organism>
<sequence>MYPKAREAILKHRVTLLKLASQDKLNYLIVSSPLYEKQLLPRKKHVEIRDGRPSNIERLESLLEWVEDVVHKPEILDALVDGIKKSDNILLARKLKKDAKGDGEEPKGGESAPLDGRSNVVIKTEKKPKKAREPKLKLPKVVSAPPVPVSAESTTPKRVSNVNGVKRVGTPKSAKKNKDATPATNNAGPSGNRRNSKLPDVSNTFATKTKSLADGVESGDLKVLSPVPSHSRKRKSEAASEPVFNPQLSMWGYFKKENLPKSETTLEAANKKLESASRAFTFRNDSVTLSGFRADKLFYEGCGHPVQQFGFCSKKVTKKGDRYMCSSKHETEAPLKVPRLQLTLKDPSGELDVTMWKTSVEILAGKGTLDLEKLNDQDLKQLFTSSIGKKFSVYVETEKVSKRDLKKTNGRLWNLNATIIAEDNSPAAKKRG</sequence>
<feature type="compositionally biased region" description="Polar residues" evidence="1">
    <location>
        <begin position="152"/>
        <end position="163"/>
    </location>
</feature>
<proteinExistence type="predicted"/>
<name>A0A8J2KHD3_9HEXA</name>
<dbReference type="AlphaFoldDB" id="A0A8J2KHD3"/>
<feature type="compositionally biased region" description="Polar residues" evidence="1">
    <location>
        <begin position="182"/>
        <end position="193"/>
    </location>
</feature>
<reference evidence="2" key="1">
    <citation type="submission" date="2021-06" db="EMBL/GenBank/DDBJ databases">
        <authorList>
            <person name="Hodson N. C."/>
            <person name="Mongue J. A."/>
            <person name="Jaron S. K."/>
        </authorList>
    </citation>
    <scope>NUCLEOTIDE SEQUENCE</scope>
</reference>
<evidence type="ECO:0000313" key="2">
    <source>
        <dbReference type="EMBL" id="CAG7725936.1"/>
    </source>
</evidence>
<dbReference type="Proteomes" id="UP000708208">
    <property type="component" value="Unassembled WGS sequence"/>
</dbReference>
<dbReference type="OrthoDB" id="10561318at2759"/>
<feature type="region of interest" description="Disordered" evidence="1">
    <location>
        <begin position="220"/>
        <end position="241"/>
    </location>
</feature>
<feature type="compositionally biased region" description="Basic and acidic residues" evidence="1">
    <location>
        <begin position="98"/>
        <end position="108"/>
    </location>
</feature>